<reference evidence="1" key="2">
    <citation type="journal article" date="2022" name="New Phytol.">
        <title>Evolutionary transition to the ectomycorrhizal habit in the genomes of a hyperdiverse lineage of mushroom-forming fungi.</title>
        <authorList>
            <person name="Looney B."/>
            <person name="Miyauchi S."/>
            <person name="Morin E."/>
            <person name="Drula E."/>
            <person name="Courty P.E."/>
            <person name="Kohler A."/>
            <person name="Kuo A."/>
            <person name="LaButti K."/>
            <person name="Pangilinan J."/>
            <person name="Lipzen A."/>
            <person name="Riley R."/>
            <person name="Andreopoulos W."/>
            <person name="He G."/>
            <person name="Johnson J."/>
            <person name="Nolan M."/>
            <person name="Tritt A."/>
            <person name="Barry K.W."/>
            <person name="Grigoriev I.V."/>
            <person name="Nagy L.G."/>
            <person name="Hibbett D."/>
            <person name="Henrissat B."/>
            <person name="Matheny P.B."/>
            <person name="Labbe J."/>
            <person name="Martin F.M."/>
        </authorList>
    </citation>
    <scope>NUCLEOTIDE SEQUENCE</scope>
    <source>
        <strain evidence="1">FP105234-sp</strain>
    </source>
</reference>
<sequence length="488" mass="53513">MNHSTRSKTRSHAFSDSDDAWEDIPNSSHPNGRSHRTQSPSGSVTSSTASPKKRRARQRALGANTPRKHQTSNLVAVPPLNASPFVSKTNSSRRVQSVDVGNVLKDFSLDATGYTLDVVGTAVRLLKKPFGILLFLWLLAFILARISHLIRSTFWPLCIIPGFSRICDIPDTRHTAPAGQGDVGPPRWADYPRLMQAESQTFEMLLEEVTDGPGLALEIKKAEMATSDLAALVRVSDLKSRDLLANTLGDFVSDARKAGRGLQKFSSRVGGAVDNILSVNDYALNAIEASNTKSGALSLRSIWPFSPDKAATKAVVTETFNDAMNALSANMRRLVLEAEVSLADLDRLEERLGSLHEIVSREDSTLSSEQADLLANLWTILGGNRKELRGFENHRDLLKNIGSYRKRALAHVVAALQTLQGMSEDMEDLRERVAAPELVGERIPVEVHMKSIRSGLDRLQERRIKAQERQEEIVSRVMGIGPGVSGAS</sequence>
<organism evidence="1 2">
    <name type="scientific">Auriscalpium vulgare</name>
    <dbReference type="NCBI Taxonomy" id="40419"/>
    <lineage>
        <taxon>Eukaryota</taxon>
        <taxon>Fungi</taxon>
        <taxon>Dikarya</taxon>
        <taxon>Basidiomycota</taxon>
        <taxon>Agaricomycotina</taxon>
        <taxon>Agaricomycetes</taxon>
        <taxon>Russulales</taxon>
        <taxon>Auriscalpiaceae</taxon>
        <taxon>Auriscalpium</taxon>
    </lineage>
</organism>
<reference evidence="1" key="1">
    <citation type="submission" date="2021-02" db="EMBL/GenBank/DDBJ databases">
        <authorList>
            <consortium name="DOE Joint Genome Institute"/>
            <person name="Ahrendt S."/>
            <person name="Looney B.P."/>
            <person name="Miyauchi S."/>
            <person name="Morin E."/>
            <person name="Drula E."/>
            <person name="Courty P.E."/>
            <person name="Chicoki N."/>
            <person name="Fauchery L."/>
            <person name="Kohler A."/>
            <person name="Kuo A."/>
            <person name="Labutti K."/>
            <person name="Pangilinan J."/>
            <person name="Lipzen A."/>
            <person name="Riley R."/>
            <person name="Andreopoulos W."/>
            <person name="He G."/>
            <person name="Johnson J."/>
            <person name="Barry K.W."/>
            <person name="Grigoriev I.V."/>
            <person name="Nagy L."/>
            <person name="Hibbett D."/>
            <person name="Henrissat B."/>
            <person name="Matheny P.B."/>
            <person name="Labbe J."/>
            <person name="Martin F."/>
        </authorList>
    </citation>
    <scope>NUCLEOTIDE SEQUENCE</scope>
    <source>
        <strain evidence="1">FP105234-sp</strain>
    </source>
</reference>
<gene>
    <name evidence="1" type="ORF">FA95DRAFT_1562541</name>
</gene>
<proteinExistence type="predicted"/>
<comment type="caution">
    <text evidence="1">The sequence shown here is derived from an EMBL/GenBank/DDBJ whole genome shotgun (WGS) entry which is preliminary data.</text>
</comment>
<name>A0ACB8RJQ2_9AGAM</name>
<evidence type="ECO:0000313" key="2">
    <source>
        <dbReference type="Proteomes" id="UP000814033"/>
    </source>
</evidence>
<dbReference type="EMBL" id="MU275992">
    <property type="protein sequence ID" value="KAI0044174.1"/>
    <property type="molecule type" value="Genomic_DNA"/>
</dbReference>
<protein>
    <submittedName>
        <fullName evidence="1">Uncharacterized protein</fullName>
    </submittedName>
</protein>
<accession>A0ACB8RJQ2</accession>
<dbReference type="Proteomes" id="UP000814033">
    <property type="component" value="Unassembled WGS sequence"/>
</dbReference>
<keyword evidence="2" id="KW-1185">Reference proteome</keyword>
<evidence type="ECO:0000313" key="1">
    <source>
        <dbReference type="EMBL" id="KAI0044174.1"/>
    </source>
</evidence>